<sequence>MIEEEACDRIGEDDKRPIILERRYCERVKDGSWRAAPSIQSTMQMKELLFPLLLVSQCHVTVLLRSLKNDKAVCLTDAGR</sequence>
<reference evidence="3" key="1">
    <citation type="submission" date="2017-02" db="UniProtKB">
        <authorList>
            <consortium name="WormBaseParasite"/>
        </authorList>
    </citation>
    <scope>IDENTIFICATION</scope>
</reference>
<accession>A0A0N4TIN4</accession>
<dbReference type="WBParaSite" id="BPAG_0000810201-mRNA-1">
    <property type="protein sequence ID" value="BPAG_0000810201-mRNA-1"/>
    <property type="gene ID" value="BPAG_0000810201"/>
</dbReference>
<dbReference type="EMBL" id="UZAD01013130">
    <property type="protein sequence ID" value="VDN89250.1"/>
    <property type="molecule type" value="Genomic_DNA"/>
</dbReference>
<dbReference type="AlphaFoldDB" id="A0A0N4TIN4"/>
<keyword evidence="2" id="KW-1185">Reference proteome</keyword>
<evidence type="ECO:0000313" key="3">
    <source>
        <dbReference type="WBParaSite" id="BPAG_0000810201-mRNA-1"/>
    </source>
</evidence>
<gene>
    <name evidence="1" type="ORF">BPAG_LOCUS8064</name>
</gene>
<proteinExistence type="predicted"/>
<dbReference type="Proteomes" id="UP000278627">
    <property type="component" value="Unassembled WGS sequence"/>
</dbReference>
<reference evidence="1 2" key="2">
    <citation type="submission" date="2018-11" db="EMBL/GenBank/DDBJ databases">
        <authorList>
            <consortium name="Pathogen Informatics"/>
        </authorList>
    </citation>
    <scope>NUCLEOTIDE SEQUENCE [LARGE SCALE GENOMIC DNA]</scope>
</reference>
<organism evidence="3">
    <name type="scientific">Brugia pahangi</name>
    <name type="common">Filarial nematode worm</name>
    <dbReference type="NCBI Taxonomy" id="6280"/>
    <lineage>
        <taxon>Eukaryota</taxon>
        <taxon>Metazoa</taxon>
        <taxon>Ecdysozoa</taxon>
        <taxon>Nematoda</taxon>
        <taxon>Chromadorea</taxon>
        <taxon>Rhabditida</taxon>
        <taxon>Spirurina</taxon>
        <taxon>Spiruromorpha</taxon>
        <taxon>Filarioidea</taxon>
        <taxon>Onchocercidae</taxon>
        <taxon>Brugia</taxon>
    </lineage>
</organism>
<protein>
    <submittedName>
        <fullName evidence="1 3">Uncharacterized protein</fullName>
    </submittedName>
</protein>
<evidence type="ECO:0000313" key="1">
    <source>
        <dbReference type="EMBL" id="VDN89250.1"/>
    </source>
</evidence>
<evidence type="ECO:0000313" key="2">
    <source>
        <dbReference type="Proteomes" id="UP000278627"/>
    </source>
</evidence>
<name>A0A0N4TIN4_BRUPA</name>